<protein>
    <recommendedName>
        <fullName evidence="2">Type VI secretion system needle protein Hcp</fullName>
    </recommendedName>
</protein>
<dbReference type="SUPFAM" id="SSF141452">
    <property type="entry name" value="Hcp1-like"/>
    <property type="match status" value="1"/>
</dbReference>
<gene>
    <name evidence="1" type="ORF">ENN90_03760</name>
</gene>
<proteinExistence type="predicted"/>
<organism evidence="1">
    <name type="scientific">Mariniphaga anaerophila</name>
    <dbReference type="NCBI Taxonomy" id="1484053"/>
    <lineage>
        <taxon>Bacteria</taxon>
        <taxon>Pseudomonadati</taxon>
        <taxon>Bacteroidota</taxon>
        <taxon>Bacteroidia</taxon>
        <taxon>Marinilabiliales</taxon>
        <taxon>Prolixibacteraceae</taxon>
        <taxon>Mariniphaga</taxon>
    </lineage>
</organism>
<accession>A0A831L9W4</accession>
<dbReference type="Proteomes" id="UP000886047">
    <property type="component" value="Unassembled WGS sequence"/>
</dbReference>
<dbReference type="InterPro" id="IPR041408">
    <property type="entry name" value="Hcp_Tssd"/>
</dbReference>
<dbReference type="Gene3D" id="2.30.110.20">
    <property type="entry name" value="Hcp1-like"/>
    <property type="match status" value="1"/>
</dbReference>
<dbReference type="InterPro" id="IPR036624">
    <property type="entry name" value="Hcp1-lik_sf"/>
</dbReference>
<evidence type="ECO:0000313" key="1">
    <source>
        <dbReference type="EMBL" id="HDR50724.1"/>
    </source>
</evidence>
<dbReference type="Pfam" id="PF17642">
    <property type="entry name" value="TssD"/>
    <property type="match status" value="1"/>
</dbReference>
<dbReference type="EMBL" id="DSDK01000214">
    <property type="protein sequence ID" value="HDR50724.1"/>
    <property type="molecule type" value="Genomic_DNA"/>
</dbReference>
<dbReference type="AlphaFoldDB" id="A0A831L9W4"/>
<name>A0A831L9W4_9BACT</name>
<comment type="caution">
    <text evidence="1">The sequence shown here is derived from an EMBL/GenBank/DDBJ whole genome shotgun (WGS) entry which is preliminary data.</text>
</comment>
<dbReference type="GO" id="GO:0033104">
    <property type="term" value="C:type VI protein secretion system complex"/>
    <property type="evidence" value="ECO:0007669"/>
    <property type="project" value="InterPro"/>
</dbReference>
<evidence type="ECO:0008006" key="2">
    <source>
        <dbReference type="Google" id="ProtNLM"/>
    </source>
</evidence>
<reference evidence="1" key="1">
    <citation type="journal article" date="2020" name="mSystems">
        <title>Genome- and Community-Level Interaction Insights into Carbon Utilization and Element Cycling Functions of Hydrothermarchaeota in Hydrothermal Sediment.</title>
        <authorList>
            <person name="Zhou Z."/>
            <person name="Liu Y."/>
            <person name="Xu W."/>
            <person name="Pan J."/>
            <person name="Luo Z.H."/>
            <person name="Li M."/>
        </authorList>
    </citation>
    <scope>NUCLEOTIDE SEQUENCE [LARGE SCALE GENOMIC DNA]</scope>
    <source>
        <strain evidence="1">SpSt-1217</strain>
    </source>
</reference>
<sequence>MSLTARLHIDQHPRYDKGIRVLSYDFSFSQEVDSSGLASSRVKAGLINLTITGINDTELVNWMLNRWDRKKGKISFFGINESGVPQESKSLKFEDAFLVHYGESFTDQSDMIINLSISCRKITLANADWETEWDMEENA</sequence>